<accession>A0A0A9H3B3</accession>
<dbReference type="AlphaFoldDB" id="A0A0A9H3B3"/>
<protein>
    <submittedName>
        <fullName evidence="1">Uncharacterized protein</fullName>
    </submittedName>
</protein>
<evidence type="ECO:0000313" key="1">
    <source>
        <dbReference type="EMBL" id="JAE27368.1"/>
    </source>
</evidence>
<reference evidence="1" key="2">
    <citation type="journal article" date="2015" name="Data Brief">
        <title>Shoot transcriptome of the giant reed, Arundo donax.</title>
        <authorList>
            <person name="Barrero R.A."/>
            <person name="Guerrero F.D."/>
            <person name="Moolhuijzen P."/>
            <person name="Goolsby J.A."/>
            <person name="Tidwell J."/>
            <person name="Bellgard S.E."/>
            <person name="Bellgard M.I."/>
        </authorList>
    </citation>
    <scope>NUCLEOTIDE SEQUENCE</scope>
    <source>
        <tissue evidence="1">Shoot tissue taken approximately 20 cm above the soil surface</tissue>
    </source>
</reference>
<reference evidence="1" key="1">
    <citation type="submission" date="2014-09" db="EMBL/GenBank/DDBJ databases">
        <authorList>
            <person name="Magalhaes I.L.F."/>
            <person name="Oliveira U."/>
            <person name="Santos F.R."/>
            <person name="Vidigal T.H.D.A."/>
            <person name="Brescovit A.D."/>
            <person name="Santos A.J."/>
        </authorList>
    </citation>
    <scope>NUCLEOTIDE SEQUENCE</scope>
    <source>
        <tissue evidence="1">Shoot tissue taken approximately 20 cm above the soil surface</tissue>
    </source>
</reference>
<name>A0A0A9H3B3_ARUDO</name>
<sequence>MFLFCQFSLPMVKSLFWWTVADLR</sequence>
<proteinExistence type="predicted"/>
<dbReference type="EMBL" id="GBRH01170528">
    <property type="protein sequence ID" value="JAE27368.1"/>
    <property type="molecule type" value="Transcribed_RNA"/>
</dbReference>
<organism evidence="1">
    <name type="scientific">Arundo donax</name>
    <name type="common">Giant reed</name>
    <name type="synonym">Donax arundinaceus</name>
    <dbReference type="NCBI Taxonomy" id="35708"/>
    <lineage>
        <taxon>Eukaryota</taxon>
        <taxon>Viridiplantae</taxon>
        <taxon>Streptophyta</taxon>
        <taxon>Embryophyta</taxon>
        <taxon>Tracheophyta</taxon>
        <taxon>Spermatophyta</taxon>
        <taxon>Magnoliopsida</taxon>
        <taxon>Liliopsida</taxon>
        <taxon>Poales</taxon>
        <taxon>Poaceae</taxon>
        <taxon>PACMAD clade</taxon>
        <taxon>Arundinoideae</taxon>
        <taxon>Arundineae</taxon>
        <taxon>Arundo</taxon>
    </lineage>
</organism>